<feature type="compositionally biased region" description="Basic and acidic residues" evidence="1">
    <location>
        <begin position="111"/>
        <end position="120"/>
    </location>
</feature>
<evidence type="ECO:0000313" key="3">
    <source>
        <dbReference type="Proteomes" id="UP001165121"/>
    </source>
</evidence>
<evidence type="ECO:0000256" key="1">
    <source>
        <dbReference type="SAM" id="MobiDB-lite"/>
    </source>
</evidence>
<reference evidence="2" key="1">
    <citation type="submission" date="2023-04" db="EMBL/GenBank/DDBJ databases">
        <title>Phytophthora fragariaefolia NBRC 109709.</title>
        <authorList>
            <person name="Ichikawa N."/>
            <person name="Sato H."/>
            <person name="Tonouchi N."/>
        </authorList>
    </citation>
    <scope>NUCLEOTIDE SEQUENCE</scope>
    <source>
        <strain evidence="2">NBRC 109709</strain>
    </source>
</reference>
<dbReference type="EMBL" id="BSXT01002856">
    <property type="protein sequence ID" value="GMF51283.1"/>
    <property type="molecule type" value="Genomic_DNA"/>
</dbReference>
<feature type="region of interest" description="Disordered" evidence="1">
    <location>
        <begin position="1"/>
        <end position="33"/>
    </location>
</feature>
<feature type="compositionally biased region" description="Basic and acidic residues" evidence="1">
    <location>
        <begin position="173"/>
        <end position="207"/>
    </location>
</feature>
<accession>A0A9W6XZR4</accession>
<proteinExistence type="predicted"/>
<dbReference type="AlphaFoldDB" id="A0A9W6XZR4"/>
<keyword evidence="3" id="KW-1185">Reference proteome</keyword>
<organism evidence="2 3">
    <name type="scientific">Phytophthora fragariaefolia</name>
    <dbReference type="NCBI Taxonomy" id="1490495"/>
    <lineage>
        <taxon>Eukaryota</taxon>
        <taxon>Sar</taxon>
        <taxon>Stramenopiles</taxon>
        <taxon>Oomycota</taxon>
        <taxon>Peronosporomycetes</taxon>
        <taxon>Peronosporales</taxon>
        <taxon>Peronosporaceae</taxon>
        <taxon>Phytophthora</taxon>
    </lineage>
</organism>
<feature type="region of interest" description="Disordered" evidence="1">
    <location>
        <begin position="81"/>
        <end position="207"/>
    </location>
</feature>
<sequence length="207" mass="23348">MRDNERVNATPAAPEEPAAKTRHQARRRSKRYNLNKEFQALAVDATEATTVAVSRPVAAAVQEPTPGTGVPLAPASTPVLASAVNVEQQRPEANPAQGRRPRESLTASQQEHVRTRDRERTRARRANRTLSQQERDRHRDAERKRSRTVLLSEAAVSEQRDQNRLQQANVRANRTDHEQQAVQELDRVRHGQRRAMETLDDKDSPGP</sequence>
<feature type="compositionally biased region" description="Basic residues" evidence="1">
    <location>
        <begin position="20"/>
        <end position="33"/>
    </location>
</feature>
<gene>
    <name evidence="2" type="ORF">Pfra01_002068600</name>
</gene>
<name>A0A9W6XZR4_9STRA</name>
<dbReference type="Proteomes" id="UP001165121">
    <property type="component" value="Unassembled WGS sequence"/>
</dbReference>
<protein>
    <submittedName>
        <fullName evidence="2">Unnamed protein product</fullName>
    </submittedName>
</protein>
<comment type="caution">
    <text evidence="2">The sequence shown here is derived from an EMBL/GenBank/DDBJ whole genome shotgun (WGS) entry which is preliminary data.</text>
</comment>
<evidence type="ECO:0000313" key="2">
    <source>
        <dbReference type="EMBL" id="GMF51283.1"/>
    </source>
</evidence>
<feature type="compositionally biased region" description="Basic and acidic residues" evidence="1">
    <location>
        <begin position="133"/>
        <end position="143"/>
    </location>
</feature>